<proteinExistence type="inferred from homology"/>
<dbReference type="WBParaSite" id="ACAC_0000953201-mRNA-1">
    <property type="protein sequence ID" value="ACAC_0000953201-mRNA-1"/>
    <property type="gene ID" value="ACAC_0000953201"/>
</dbReference>
<evidence type="ECO:0000256" key="6">
    <source>
        <dbReference type="ARBA" id="ARBA00023135"/>
    </source>
</evidence>
<evidence type="ECO:0000256" key="2">
    <source>
        <dbReference type="ARBA" id="ARBA00009193"/>
    </source>
</evidence>
<dbReference type="InterPro" id="IPR039914">
    <property type="entry name" value="SRP9-like"/>
</dbReference>
<sequence>MLYDDEEDYPKSEWFHIVLISLVFTICFNITVLSYRHYAIIRREKLDRLSRNKELVTMTYFTSWDEFVKAVEKLHSMKSDNCRFVTKYNHRDGKLTMKMTDDVVCVQFSTNQLQDVRRLEKLSASLMRSMVSIN</sequence>
<keyword evidence="6" id="KW-0733">Signal recognition particle</keyword>
<dbReference type="GO" id="GO:0005786">
    <property type="term" value="C:signal recognition particle, endoplasmic reticulum targeting"/>
    <property type="evidence" value="ECO:0007669"/>
    <property type="project" value="UniProtKB-KW"/>
</dbReference>
<evidence type="ECO:0000313" key="11">
    <source>
        <dbReference type="Proteomes" id="UP000035642"/>
    </source>
</evidence>
<dbReference type="GO" id="GO:0006614">
    <property type="term" value="P:SRP-dependent cotranslational protein targeting to membrane"/>
    <property type="evidence" value="ECO:0007669"/>
    <property type="project" value="InterPro"/>
</dbReference>
<keyword evidence="4" id="KW-0963">Cytoplasm</keyword>
<dbReference type="Gene3D" id="3.30.720.10">
    <property type="entry name" value="Signal recognition particle alu RNA binding heterodimer, srp9/1"/>
    <property type="match status" value="1"/>
</dbReference>
<evidence type="ECO:0000313" key="12">
    <source>
        <dbReference type="WBParaSite" id="ACAC_0000953201-mRNA-1"/>
    </source>
</evidence>
<dbReference type="PANTHER" id="PTHR12834:SF12">
    <property type="entry name" value="SIGNAL RECOGNITION PARTICLE 9 KDA PROTEIN"/>
    <property type="match status" value="1"/>
</dbReference>
<evidence type="ECO:0000256" key="9">
    <source>
        <dbReference type="SAM" id="Phobius"/>
    </source>
</evidence>
<dbReference type="AlphaFoldDB" id="A0A0K0DF32"/>
<dbReference type="InterPro" id="IPR039432">
    <property type="entry name" value="SRP9_dom"/>
</dbReference>
<protein>
    <recommendedName>
        <fullName evidence="3">Signal recognition particle 9 kDa protein</fullName>
    </recommendedName>
</protein>
<dbReference type="STRING" id="6313.A0A0K0DF32"/>
<name>A0A0K0DF32_ANGCA</name>
<evidence type="ECO:0000256" key="5">
    <source>
        <dbReference type="ARBA" id="ARBA00022884"/>
    </source>
</evidence>
<evidence type="ECO:0000256" key="4">
    <source>
        <dbReference type="ARBA" id="ARBA00022490"/>
    </source>
</evidence>
<keyword evidence="9" id="KW-0812">Transmembrane</keyword>
<dbReference type="GO" id="GO:0005829">
    <property type="term" value="C:cytosol"/>
    <property type="evidence" value="ECO:0007669"/>
    <property type="project" value="UniProtKB-ARBA"/>
</dbReference>
<keyword evidence="7" id="KW-0687">Ribonucleoprotein</keyword>
<keyword evidence="11" id="KW-1185">Reference proteome</keyword>
<dbReference type="FunFam" id="3.30.720.10:FF:000001">
    <property type="entry name" value="Signal recognition particle 9 kDa protein"/>
    <property type="match status" value="1"/>
</dbReference>
<comment type="subcellular location">
    <subcellularLocation>
        <location evidence="1">Cytoplasm</location>
    </subcellularLocation>
</comment>
<evidence type="ECO:0000256" key="3">
    <source>
        <dbReference type="ARBA" id="ARBA00020414"/>
    </source>
</evidence>
<accession>A0A0K0DF32</accession>
<keyword evidence="9" id="KW-1133">Transmembrane helix</keyword>
<dbReference type="Proteomes" id="UP000035642">
    <property type="component" value="Unassembled WGS sequence"/>
</dbReference>
<dbReference type="Pfam" id="PF05486">
    <property type="entry name" value="SRP9-21"/>
    <property type="match status" value="1"/>
</dbReference>
<feature type="domain" description="SRP9" evidence="10">
    <location>
        <begin position="62"/>
        <end position="130"/>
    </location>
</feature>
<evidence type="ECO:0000256" key="8">
    <source>
        <dbReference type="ARBA" id="ARBA00045462"/>
    </source>
</evidence>
<comment type="function">
    <text evidence="8">Component of the signal recognition particle (SRP) complex, a ribonucleoprotein complex that mediates the cotranslational targeting of secretory and membrane proteins to the endoplasmic reticulum (ER). SRP9 together with SRP14 and the Alu portion of the SRP RNA, constitutes the elongation arrest domain of SRP. The complex of SRP9 and SRP14 is required for SRP RNA binding.</text>
</comment>
<evidence type="ECO:0000256" key="1">
    <source>
        <dbReference type="ARBA" id="ARBA00004496"/>
    </source>
</evidence>
<feature type="transmembrane region" description="Helical" evidence="9">
    <location>
        <begin position="14"/>
        <end position="35"/>
    </location>
</feature>
<dbReference type="InterPro" id="IPR009018">
    <property type="entry name" value="Signal_recog_particle_SRP9/14"/>
</dbReference>
<dbReference type="GO" id="GO:0008312">
    <property type="term" value="F:7S RNA binding"/>
    <property type="evidence" value="ECO:0007669"/>
    <property type="project" value="InterPro"/>
</dbReference>
<keyword evidence="5" id="KW-0694">RNA-binding</keyword>
<dbReference type="SUPFAM" id="SSF54762">
    <property type="entry name" value="Signal recognition particle alu RNA binding heterodimer, SRP9/14"/>
    <property type="match status" value="1"/>
</dbReference>
<keyword evidence="9" id="KW-0472">Membrane</keyword>
<organism evidence="11 12">
    <name type="scientific">Angiostrongylus cantonensis</name>
    <name type="common">Rat lungworm</name>
    <dbReference type="NCBI Taxonomy" id="6313"/>
    <lineage>
        <taxon>Eukaryota</taxon>
        <taxon>Metazoa</taxon>
        <taxon>Ecdysozoa</taxon>
        <taxon>Nematoda</taxon>
        <taxon>Chromadorea</taxon>
        <taxon>Rhabditida</taxon>
        <taxon>Rhabditina</taxon>
        <taxon>Rhabditomorpha</taxon>
        <taxon>Strongyloidea</taxon>
        <taxon>Metastrongylidae</taxon>
        <taxon>Angiostrongylus</taxon>
    </lineage>
</organism>
<evidence type="ECO:0000256" key="7">
    <source>
        <dbReference type="ARBA" id="ARBA00023274"/>
    </source>
</evidence>
<reference evidence="12" key="2">
    <citation type="submission" date="2017-02" db="UniProtKB">
        <authorList>
            <consortium name="WormBaseParasite"/>
        </authorList>
    </citation>
    <scope>IDENTIFICATION</scope>
</reference>
<evidence type="ECO:0000259" key="10">
    <source>
        <dbReference type="Pfam" id="PF05486"/>
    </source>
</evidence>
<dbReference type="PANTHER" id="PTHR12834">
    <property type="entry name" value="SIGNAL RECOGNITION PARTICLE 9 KDA PROTEIN"/>
    <property type="match status" value="1"/>
</dbReference>
<comment type="similarity">
    <text evidence="2">Belongs to the SRP9 family.</text>
</comment>
<reference evidence="11" key="1">
    <citation type="submission" date="2012-09" db="EMBL/GenBank/DDBJ databases">
        <authorList>
            <person name="Martin A.A."/>
        </authorList>
    </citation>
    <scope>NUCLEOTIDE SEQUENCE</scope>
</reference>